<keyword evidence="4 6" id="KW-0378">Hydrolase</keyword>
<keyword evidence="2 6" id="KW-0963">Cytoplasm</keyword>
<evidence type="ECO:0000313" key="8">
    <source>
        <dbReference type="Proteomes" id="UP000298615"/>
    </source>
</evidence>
<evidence type="ECO:0000256" key="5">
    <source>
        <dbReference type="ARBA" id="ARBA00022839"/>
    </source>
</evidence>
<comment type="subcellular location">
    <subcellularLocation>
        <location evidence="6">Cytoplasm</location>
    </subcellularLocation>
</comment>
<keyword evidence="5 6" id="KW-0269">Exonuclease</keyword>
<dbReference type="GO" id="GO:0009318">
    <property type="term" value="C:exodeoxyribonuclease VII complex"/>
    <property type="evidence" value="ECO:0007669"/>
    <property type="project" value="UniProtKB-UniRule"/>
</dbReference>
<name>A0A4D7CSN2_9ENTE</name>
<comment type="function">
    <text evidence="6">Bidirectionally degrades single-stranded DNA into large acid-insoluble oligonucleotides, which are then degraded further into small acid-soluble oligonucleotides.</text>
</comment>
<evidence type="ECO:0000256" key="2">
    <source>
        <dbReference type="ARBA" id="ARBA00022490"/>
    </source>
</evidence>
<sequence length="80" mass="8929">MATKKAEPTFEEALNQLELIVRELEQGDIPLEQALGSFKEGIGLSQFCQKKLADAEEMLTKIMNEEGQEVVFQESEGVNV</sequence>
<dbReference type="NCBIfam" id="NF002138">
    <property type="entry name" value="PRK00977.1-2"/>
    <property type="match status" value="1"/>
</dbReference>
<keyword evidence="3 6" id="KW-0540">Nuclease</keyword>
<dbReference type="EMBL" id="CP039712">
    <property type="protein sequence ID" value="QCI85934.1"/>
    <property type="molecule type" value="Genomic_DNA"/>
</dbReference>
<comment type="catalytic activity">
    <reaction evidence="6">
        <text>Exonucleolytic cleavage in either 5'- to 3'- or 3'- to 5'-direction to yield nucleoside 5'-phosphates.</text>
        <dbReference type="EC" id="3.1.11.6"/>
    </reaction>
</comment>
<evidence type="ECO:0000256" key="1">
    <source>
        <dbReference type="ARBA" id="ARBA00009998"/>
    </source>
</evidence>
<dbReference type="GO" id="GO:0008855">
    <property type="term" value="F:exodeoxyribonuclease VII activity"/>
    <property type="evidence" value="ECO:0007669"/>
    <property type="project" value="UniProtKB-UniRule"/>
</dbReference>
<reference evidence="7 8" key="1">
    <citation type="submission" date="2019-04" db="EMBL/GenBank/DDBJ databases">
        <title>Vagococcus sp. nov., isolated from faeces of yaks (Bos grunniens).</title>
        <authorList>
            <person name="Ge Y."/>
        </authorList>
    </citation>
    <scope>NUCLEOTIDE SEQUENCE [LARGE SCALE GENOMIC DNA]</scope>
    <source>
        <strain evidence="7 8">MN-17</strain>
    </source>
</reference>
<evidence type="ECO:0000256" key="3">
    <source>
        <dbReference type="ARBA" id="ARBA00022722"/>
    </source>
</evidence>
<dbReference type="HAMAP" id="MF_00337">
    <property type="entry name" value="Exonuc_7_S"/>
    <property type="match status" value="1"/>
</dbReference>
<proteinExistence type="inferred from homology"/>
<dbReference type="Proteomes" id="UP000298615">
    <property type="component" value="Chromosome"/>
</dbReference>
<dbReference type="GO" id="GO:0005829">
    <property type="term" value="C:cytosol"/>
    <property type="evidence" value="ECO:0007669"/>
    <property type="project" value="TreeGrafter"/>
</dbReference>
<comment type="subunit">
    <text evidence="6">Heterooligomer composed of large and small subunits.</text>
</comment>
<dbReference type="InterPro" id="IPR037004">
    <property type="entry name" value="Exonuc_VII_ssu_sf"/>
</dbReference>
<dbReference type="OrthoDB" id="9798666at2"/>
<dbReference type="Pfam" id="PF02609">
    <property type="entry name" value="Exonuc_VII_S"/>
    <property type="match status" value="1"/>
</dbReference>
<keyword evidence="8" id="KW-1185">Reference proteome</keyword>
<organism evidence="7 8">
    <name type="scientific">Vagococcus zengguangii</name>
    <dbReference type="NCBI Taxonomy" id="2571750"/>
    <lineage>
        <taxon>Bacteria</taxon>
        <taxon>Bacillati</taxon>
        <taxon>Bacillota</taxon>
        <taxon>Bacilli</taxon>
        <taxon>Lactobacillales</taxon>
        <taxon>Enterococcaceae</taxon>
        <taxon>Vagococcus</taxon>
    </lineage>
</organism>
<dbReference type="PIRSF" id="PIRSF006488">
    <property type="entry name" value="Exonuc_VII_S"/>
    <property type="match status" value="1"/>
</dbReference>
<evidence type="ECO:0000256" key="4">
    <source>
        <dbReference type="ARBA" id="ARBA00022801"/>
    </source>
</evidence>
<dbReference type="Gene3D" id="1.10.287.1040">
    <property type="entry name" value="Exonuclease VII, small subunit"/>
    <property type="match status" value="1"/>
</dbReference>
<dbReference type="SUPFAM" id="SSF116842">
    <property type="entry name" value="XseB-like"/>
    <property type="match status" value="1"/>
</dbReference>
<dbReference type="EC" id="3.1.11.6" evidence="6"/>
<dbReference type="RefSeq" id="WP_136952775.1">
    <property type="nucleotide sequence ID" value="NZ_CP039712.1"/>
</dbReference>
<dbReference type="AlphaFoldDB" id="A0A4D7CSN2"/>
<evidence type="ECO:0000313" key="7">
    <source>
        <dbReference type="EMBL" id="QCI85934.1"/>
    </source>
</evidence>
<dbReference type="PANTHER" id="PTHR34137:SF1">
    <property type="entry name" value="EXODEOXYRIBONUCLEASE 7 SMALL SUBUNIT"/>
    <property type="match status" value="1"/>
</dbReference>
<dbReference type="GO" id="GO:0006308">
    <property type="term" value="P:DNA catabolic process"/>
    <property type="evidence" value="ECO:0007669"/>
    <property type="project" value="UniProtKB-UniRule"/>
</dbReference>
<dbReference type="NCBIfam" id="TIGR01280">
    <property type="entry name" value="xseB"/>
    <property type="match status" value="1"/>
</dbReference>
<dbReference type="InterPro" id="IPR003761">
    <property type="entry name" value="Exonuc_VII_S"/>
</dbReference>
<dbReference type="KEGG" id="vao:FA707_02695"/>
<accession>A0A4D7CSN2</accession>
<gene>
    <name evidence="6" type="primary">xseB</name>
    <name evidence="7" type="ORF">FA707_02695</name>
</gene>
<evidence type="ECO:0000256" key="6">
    <source>
        <dbReference type="HAMAP-Rule" id="MF_00337"/>
    </source>
</evidence>
<comment type="similarity">
    <text evidence="1 6">Belongs to the XseB family.</text>
</comment>
<protein>
    <recommendedName>
        <fullName evidence="6">Exodeoxyribonuclease 7 small subunit</fullName>
        <ecNumber evidence="6">3.1.11.6</ecNumber>
    </recommendedName>
    <alternativeName>
        <fullName evidence="6">Exodeoxyribonuclease VII small subunit</fullName>
        <shortName evidence="6">Exonuclease VII small subunit</shortName>
    </alternativeName>
</protein>
<dbReference type="PANTHER" id="PTHR34137">
    <property type="entry name" value="EXODEOXYRIBONUCLEASE 7 SMALL SUBUNIT"/>
    <property type="match status" value="1"/>
</dbReference>